<dbReference type="AlphaFoldDB" id="A0A656HG53"/>
<dbReference type="Pfam" id="PF25212">
    <property type="entry name" value="HVO_A0114"/>
    <property type="match status" value="1"/>
</dbReference>
<accession>A0A656HG53</accession>
<keyword evidence="2" id="KW-1185">Reference proteome</keyword>
<protein>
    <submittedName>
        <fullName evidence="1">Uncharacterized protein</fullName>
    </submittedName>
</protein>
<reference evidence="2" key="1">
    <citation type="journal article" date="2011" name="Stand. Genomic Sci.">
        <title>Genome sequence of the filamentous, gliding Thiothrix nivea neotype strain (JP2(T)).</title>
        <authorList>
            <person name="Lapidus A."/>
            <person name="Nolan M."/>
            <person name="Lucas S."/>
            <person name="Glavina Del Rio T."/>
            <person name="Tice H."/>
            <person name="Cheng J.F."/>
            <person name="Tapia R."/>
            <person name="Han C."/>
            <person name="Goodwin L."/>
            <person name="Pitluck S."/>
            <person name="Liolios K."/>
            <person name="Pagani I."/>
            <person name="Ivanova N."/>
            <person name="Huntemann M."/>
            <person name="Mavromatis K."/>
            <person name="Mikhailova N."/>
            <person name="Pati A."/>
            <person name="Chen A."/>
            <person name="Palaniappan K."/>
            <person name="Land M."/>
            <person name="Brambilla E.M."/>
            <person name="Rohde M."/>
            <person name="Abt B."/>
            <person name="Verbarg S."/>
            <person name="Goker M."/>
            <person name="Bristow J."/>
            <person name="Eisen J.A."/>
            <person name="Markowitz V."/>
            <person name="Hugenholtz P."/>
            <person name="Kyrpides N.C."/>
            <person name="Klenk H.P."/>
            <person name="Woyke T."/>
        </authorList>
    </citation>
    <scope>NUCLEOTIDE SEQUENCE [LARGE SCALE GENOMIC DNA]</scope>
    <source>
        <strain evidence="2">ATCC 35100 / DSM 5205 / JP2</strain>
    </source>
</reference>
<sequence length="122" mass="13643">MEKRTLAITLQADWKAALRAAGKAAQKDSYQGETLNFQSPGAFFSRLTERRWTIINTLQQGGAMGVRELARQVGRDVKRVHEDVQTLLELGLIERNESGALVCPYADIHVDMHIIPRQVKAA</sequence>
<dbReference type="Gene3D" id="1.10.10.10">
    <property type="entry name" value="Winged helix-like DNA-binding domain superfamily/Winged helix DNA-binding domain"/>
    <property type="match status" value="1"/>
</dbReference>
<dbReference type="Proteomes" id="UP000005317">
    <property type="component" value="Unassembled WGS sequence"/>
</dbReference>
<dbReference type="OrthoDB" id="9809537at2"/>
<dbReference type="EMBL" id="JH651384">
    <property type="protein sequence ID" value="EIJ36001.1"/>
    <property type="molecule type" value="Genomic_DNA"/>
</dbReference>
<dbReference type="RefSeq" id="WP_002709895.1">
    <property type="nucleotide sequence ID" value="NZ_JH651384.1"/>
</dbReference>
<dbReference type="InterPro" id="IPR036388">
    <property type="entry name" value="WH-like_DNA-bd_sf"/>
</dbReference>
<name>A0A656HG53_THINJ</name>
<organism evidence="1 2">
    <name type="scientific">Thiothrix nivea (strain ATCC 35100 / DSM 5205 / JP2)</name>
    <dbReference type="NCBI Taxonomy" id="870187"/>
    <lineage>
        <taxon>Bacteria</taxon>
        <taxon>Pseudomonadati</taxon>
        <taxon>Pseudomonadota</taxon>
        <taxon>Gammaproteobacteria</taxon>
        <taxon>Thiotrichales</taxon>
        <taxon>Thiotrichaceae</taxon>
        <taxon>Thiothrix</taxon>
    </lineage>
</organism>
<dbReference type="SUPFAM" id="SSF46785">
    <property type="entry name" value="Winged helix' DNA-binding domain"/>
    <property type="match status" value="1"/>
</dbReference>
<evidence type="ECO:0000313" key="1">
    <source>
        <dbReference type="EMBL" id="EIJ36001.1"/>
    </source>
</evidence>
<evidence type="ECO:0000313" key="2">
    <source>
        <dbReference type="Proteomes" id="UP000005317"/>
    </source>
</evidence>
<proteinExistence type="predicted"/>
<dbReference type="InterPro" id="IPR036390">
    <property type="entry name" value="WH_DNA-bd_sf"/>
</dbReference>
<gene>
    <name evidence="1" type="ORF">Thini_3490</name>
</gene>